<dbReference type="EMBL" id="LR593886">
    <property type="protein sequence ID" value="VTR97596.1"/>
    <property type="molecule type" value="Genomic_DNA"/>
</dbReference>
<dbReference type="InterPro" id="IPR008248">
    <property type="entry name" value="CheB-like"/>
</dbReference>
<dbReference type="SUPFAM" id="SSF52738">
    <property type="entry name" value="Methylesterase CheB, C-terminal domain"/>
    <property type="match status" value="1"/>
</dbReference>
<dbReference type="PIRSF" id="PIRSF000876">
    <property type="entry name" value="RR_chemtxs_CheB"/>
    <property type="match status" value="1"/>
</dbReference>
<dbReference type="EC" id="3.1.1.61" evidence="5"/>
<proteinExistence type="inferred from homology"/>
<dbReference type="PROSITE" id="PS50122">
    <property type="entry name" value="CHEB"/>
    <property type="match status" value="1"/>
</dbReference>
<feature type="domain" description="Response regulatory" evidence="8">
    <location>
        <begin position="2"/>
        <end position="119"/>
    </location>
</feature>
<feature type="domain" description="CheB-type methylesterase" evidence="9">
    <location>
        <begin position="147"/>
        <end position="338"/>
    </location>
</feature>
<keyword evidence="5 7" id="KW-0597">Phosphoprotein</keyword>
<gene>
    <name evidence="5" type="primary">cheB</name>
    <name evidence="10" type="ORF">SOIL9_06380</name>
</gene>
<comment type="subcellular location">
    <subcellularLocation>
        <location evidence="5">Cytoplasm</location>
    </subcellularLocation>
</comment>
<dbReference type="GO" id="GO:0008984">
    <property type="term" value="F:protein-glutamate methylesterase activity"/>
    <property type="evidence" value="ECO:0007669"/>
    <property type="project" value="UniProtKB-UniRule"/>
</dbReference>
<keyword evidence="1 5" id="KW-0963">Cytoplasm</keyword>
<comment type="PTM">
    <text evidence="5">Phosphorylated by CheA. Phosphorylation of the N-terminal regulatory domain activates the methylesterase activity.</text>
</comment>
<dbReference type="InterPro" id="IPR000673">
    <property type="entry name" value="Sig_transdc_resp-reg_Me-estase"/>
</dbReference>
<dbReference type="NCBIfam" id="NF009206">
    <property type="entry name" value="PRK12555.1"/>
    <property type="match status" value="1"/>
</dbReference>
<dbReference type="Gene3D" id="3.40.50.180">
    <property type="entry name" value="Methylesterase CheB, C-terminal domain"/>
    <property type="match status" value="1"/>
</dbReference>
<evidence type="ECO:0000313" key="11">
    <source>
        <dbReference type="Proteomes" id="UP000464178"/>
    </source>
</evidence>
<sequence length="342" mass="36199">MRIGIVNDLALAREVLRRVVASVPGHTVAWAADDGDEAVRLATSDRPDVILMDLVMPRLNGVEATRQIMQHAPCPILIVTASVTTNFPLVFQALGAGGMDAVDTPTLGPTGAVQNATKLVERLQKLEAALDWQSGSMIAPASRVAAPSNDLPLLVTIGSSTGGPEALIHLVGAFPEDFPAAVLISQHIGADFAMGLVQQLGNWSRLPVRSAREGELPTAGTVYIAVSDDHLELGADRRLHYTPVPRHWPYRPSVDVLFTSASTNSSRPGVAALLTGMGTDGSTGLLRLRAAGWHTIAQDEATSVVYGMPKAAAEKRAAIEVLPLPHIGLSIVAKINALKRQR</sequence>
<comment type="function">
    <text evidence="5">Involved in chemotaxis. Part of a chemotaxis signal transduction system that modulates chemotaxis in response to various stimuli. Catalyzes the demethylation of specific methylglutamate residues introduced into the chemoreceptors (methyl-accepting chemotaxis proteins or MCP) by CheR. Also mediates the irreversible deamidation of specific glutamine residues to glutamic acid.</text>
</comment>
<dbReference type="GO" id="GO:0000156">
    <property type="term" value="F:phosphorelay response regulator activity"/>
    <property type="evidence" value="ECO:0007669"/>
    <property type="project" value="InterPro"/>
</dbReference>
<evidence type="ECO:0000256" key="4">
    <source>
        <dbReference type="ARBA" id="ARBA00048267"/>
    </source>
</evidence>
<dbReference type="PROSITE" id="PS50110">
    <property type="entry name" value="RESPONSE_REGULATORY"/>
    <property type="match status" value="1"/>
</dbReference>
<keyword evidence="2 5" id="KW-0145">Chemotaxis</keyword>
<keyword evidence="3 5" id="KW-0378">Hydrolase</keyword>
<dbReference type="EC" id="3.5.1.44" evidence="5"/>
<dbReference type="Pfam" id="PF00072">
    <property type="entry name" value="Response_reg"/>
    <property type="match status" value="1"/>
</dbReference>
<dbReference type="Proteomes" id="UP000464178">
    <property type="component" value="Chromosome"/>
</dbReference>
<dbReference type="KEGG" id="gms:SOIL9_06380"/>
<dbReference type="SUPFAM" id="SSF52172">
    <property type="entry name" value="CheY-like"/>
    <property type="match status" value="1"/>
</dbReference>
<dbReference type="PANTHER" id="PTHR42872:SF6">
    <property type="entry name" value="PROTEIN-GLUTAMATE METHYLESTERASE_PROTEIN-GLUTAMINE GLUTAMINASE"/>
    <property type="match status" value="1"/>
</dbReference>
<evidence type="ECO:0000256" key="6">
    <source>
        <dbReference type="PROSITE-ProRule" id="PRU00050"/>
    </source>
</evidence>
<dbReference type="GO" id="GO:0005737">
    <property type="term" value="C:cytoplasm"/>
    <property type="evidence" value="ECO:0007669"/>
    <property type="project" value="UniProtKB-SubCell"/>
</dbReference>
<evidence type="ECO:0000259" key="8">
    <source>
        <dbReference type="PROSITE" id="PS50110"/>
    </source>
</evidence>
<dbReference type="CDD" id="cd17541">
    <property type="entry name" value="REC_CheB-like"/>
    <property type="match status" value="1"/>
</dbReference>
<evidence type="ECO:0000256" key="5">
    <source>
        <dbReference type="HAMAP-Rule" id="MF_00099"/>
    </source>
</evidence>
<accession>A0A6P2DAL0</accession>
<dbReference type="AlphaFoldDB" id="A0A6P2DAL0"/>
<evidence type="ECO:0000313" key="10">
    <source>
        <dbReference type="EMBL" id="VTR97596.1"/>
    </source>
</evidence>
<dbReference type="InterPro" id="IPR011006">
    <property type="entry name" value="CheY-like_superfamily"/>
</dbReference>
<dbReference type="PANTHER" id="PTHR42872">
    <property type="entry name" value="PROTEIN-GLUTAMATE METHYLESTERASE/PROTEIN-GLUTAMINE GLUTAMINASE"/>
    <property type="match status" value="1"/>
</dbReference>
<dbReference type="GO" id="GO:0050568">
    <property type="term" value="F:protein-glutamine glutaminase activity"/>
    <property type="evidence" value="ECO:0007669"/>
    <property type="project" value="UniProtKB-UniRule"/>
</dbReference>
<dbReference type="RefSeq" id="WP_162671276.1">
    <property type="nucleotide sequence ID" value="NZ_LR593886.1"/>
</dbReference>
<evidence type="ECO:0000256" key="2">
    <source>
        <dbReference type="ARBA" id="ARBA00022500"/>
    </source>
</evidence>
<keyword evidence="11" id="KW-1185">Reference proteome</keyword>
<comment type="domain">
    <text evidence="5">Contains a C-terminal catalytic domain, and an N-terminal region which modulates catalytic activity.</text>
</comment>
<comment type="similarity">
    <text evidence="5">Belongs to the CheB family.</text>
</comment>
<dbReference type="InterPro" id="IPR035909">
    <property type="entry name" value="CheB_C"/>
</dbReference>
<evidence type="ECO:0000256" key="3">
    <source>
        <dbReference type="ARBA" id="ARBA00022801"/>
    </source>
</evidence>
<dbReference type="Gene3D" id="3.40.50.2300">
    <property type="match status" value="1"/>
</dbReference>
<evidence type="ECO:0000256" key="7">
    <source>
        <dbReference type="PROSITE-ProRule" id="PRU00169"/>
    </source>
</evidence>
<dbReference type="Pfam" id="PF01339">
    <property type="entry name" value="CheB_methylest"/>
    <property type="match status" value="1"/>
</dbReference>
<dbReference type="InterPro" id="IPR001789">
    <property type="entry name" value="Sig_transdc_resp-reg_receiver"/>
</dbReference>
<evidence type="ECO:0000259" key="9">
    <source>
        <dbReference type="PROSITE" id="PS50122"/>
    </source>
</evidence>
<name>A0A6P2DAL0_9BACT</name>
<organism evidence="10 11">
    <name type="scientific">Gemmata massiliana</name>
    <dbReference type="NCBI Taxonomy" id="1210884"/>
    <lineage>
        <taxon>Bacteria</taxon>
        <taxon>Pseudomonadati</taxon>
        <taxon>Planctomycetota</taxon>
        <taxon>Planctomycetia</taxon>
        <taxon>Gemmatales</taxon>
        <taxon>Gemmataceae</taxon>
        <taxon>Gemmata</taxon>
    </lineage>
</organism>
<feature type="active site" evidence="5 6">
    <location>
        <position position="160"/>
    </location>
</feature>
<dbReference type="HAMAP" id="MF_00099">
    <property type="entry name" value="CheB_chemtxs"/>
    <property type="match status" value="1"/>
</dbReference>
<comment type="catalytic activity">
    <reaction evidence="5">
        <text>L-glutaminyl-[protein] + H2O = L-glutamyl-[protein] + NH4(+)</text>
        <dbReference type="Rhea" id="RHEA:16441"/>
        <dbReference type="Rhea" id="RHEA-COMP:10207"/>
        <dbReference type="Rhea" id="RHEA-COMP:10208"/>
        <dbReference type="ChEBI" id="CHEBI:15377"/>
        <dbReference type="ChEBI" id="CHEBI:28938"/>
        <dbReference type="ChEBI" id="CHEBI:29973"/>
        <dbReference type="ChEBI" id="CHEBI:30011"/>
        <dbReference type="EC" id="3.5.1.44"/>
    </reaction>
</comment>
<feature type="active site" evidence="5 6">
    <location>
        <position position="280"/>
    </location>
</feature>
<reference evidence="10 11" key="1">
    <citation type="submission" date="2019-05" db="EMBL/GenBank/DDBJ databases">
        <authorList>
            <consortium name="Science for Life Laboratories"/>
        </authorList>
    </citation>
    <scope>NUCLEOTIDE SEQUENCE [LARGE SCALE GENOMIC DNA]</scope>
    <source>
        <strain evidence="10">Soil9</strain>
    </source>
</reference>
<dbReference type="SMART" id="SM00448">
    <property type="entry name" value="REC"/>
    <property type="match status" value="1"/>
</dbReference>
<evidence type="ECO:0000256" key="1">
    <source>
        <dbReference type="ARBA" id="ARBA00022490"/>
    </source>
</evidence>
<comment type="catalytic activity">
    <reaction evidence="4 5">
        <text>[protein]-L-glutamate 5-O-methyl ester + H2O = L-glutamyl-[protein] + methanol + H(+)</text>
        <dbReference type="Rhea" id="RHEA:23236"/>
        <dbReference type="Rhea" id="RHEA-COMP:10208"/>
        <dbReference type="Rhea" id="RHEA-COMP:10311"/>
        <dbReference type="ChEBI" id="CHEBI:15377"/>
        <dbReference type="ChEBI" id="CHEBI:15378"/>
        <dbReference type="ChEBI" id="CHEBI:17790"/>
        <dbReference type="ChEBI" id="CHEBI:29973"/>
        <dbReference type="ChEBI" id="CHEBI:82795"/>
        <dbReference type="EC" id="3.1.1.61"/>
    </reaction>
</comment>
<feature type="modified residue" description="4-aspartylphosphate" evidence="5 7">
    <location>
        <position position="53"/>
    </location>
</feature>
<feature type="active site" evidence="5 6">
    <location>
        <position position="187"/>
    </location>
</feature>
<protein>
    <recommendedName>
        <fullName evidence="5">Protein-glutamate methylesterase/protein-glutamine glutaminase</fullName>
        <ecNumber evidence="5">3.1.1.61</ecNumber>
        <ecNumber evidence="5">3.5.1.44</ecNumber>
    </recommendedName>
</protein>
<dbReference type="GO" id="GO:0006935">
    <property type="term" value="P:chemotaxis"/>
    <property type="evidence" value="ECO:0007669"/>
    <property type="project" value="UniProtKB-UniRule"/>
</dbReference>
<dbReference type="CDD" id="cd16432">
    <property type="entry name" value="CheB_Rec"/>
    <property type="match status" value="1"/>
</dbReference>